<feature type="domain" description="DUF985" evidence="1">
    <location>
        <begin position="47"/>
        <end position="192"/>
    </location>
</feature>
<dbReference type="AlphaFoldDB" id="A0A8J5XDT7"/>
<keyword evidence="3" id="KW-1185">Reference proteome</keyword>
<dbReference type="Gene3D" id="2.60.120.10">
    <property type="entry name" value="Jelly Rolls"/>
    <property type="match status" value="1"/>
</dbReference>
<dbReference type="InterPro" id="IPR011051">
    <property type="entry name" value="RmlC_Cupin_sf"/>
</dbReference>
<dbReference type="Pfam" id="PF06172">
    <property type="entry name" value="Cupin_5"/>
    <property type="match status" value="1"/>
</dbReference>
<protein>
    <recommendedName>
        <fullName evidence="1">DUF985 domain-containing protein</fullName>
    </recommendedName>
</protein>
<sequence length="249" mass="26321">MPSPTSNLHLAIAAACGALAATIALRALASRAASGRALASSNDCAASIAQKLGLIPHPEGGFFLETFRAGAPPMASRGQTDTTGTLVATLAREGGQRNTLTSIYYMLTAESPKQWWANNISDHVHYWHGGGEVTYRVVGRDGVLSTHTLGPACPQLVVRGGSFKCAQLAAGAKYTLLGEAVAPGFDFRDFQFVSQQELDALVPEQARMLASWVKEQPESQFDEYYGEGASSFRTAGDGSLRASSLHSVS</sequence>
<dbReference type="PANTHER" id="PTHR33387:SF3">
    <property type="entry name" value="DUF985 DOMAIN-CONTAINING PROTEIN"/>
    <property type="match status" value="1"/>
</dbReference>
<dbReference type="InterPro" id="IPR009327">
    <property type="entry name" value="Cupin_DUF985"/>
</dbReference>
<proteinExistence type="predicted"/>
<dbReference type="OrthoDB" id="6614653at2759"/>
<dbReference type="SUPFAM" id="SSF51182">
    <property type="entry name" value="RmlC-like cupins"/>
    <property type="match status" value="1"/>
</dbReference>
<dbReference type="InterPro" id="IPR014710">
    <property type="entry name" value="RmlC-like_jellyroll"/>
</dbReference>
<accession>A0A8J5XDT7</accession>
<evidence type="ECO:0000313" key="2">
    <source>
        <dbReference type="EMBL" id="KAG8466886.1"/>
    </source>
</evidence>
<organism evidence="2 3">
    <name type="scientific">Diacronema lutheri</name>
    <name type="common">Unicellular marine alga</name>
    <name type="synonym">Monochrysis lutheri</name>
    <dbReference type="NCBI Taxonomy" id="2081491"/>
    <lineage>
        <taxon>Eukaryota</taxon>
        <taxon>Haptista</taxon>
        <taxon>Haptophyta</taxon>
        <taxon>Pavlovophyceae</taxon>
        <taxon>Pavlovales</taxon>
        <taxon>Pavlovaceae</taxon>
        <taxon>Diacronema</taxon>
    </lineage>
</organism>
<dbReference type="PANTHER" id="PTHR33387">
    <property type="entry name" value="RMLC-LIKE JELLY ROLL FOLD PROTEIN"/>
    <property type="match status" value="1"/>
</dbReference>
<dbReference type="CDD" id="cd06121">
    <property type="entry name" value="cupin_YML079wp"/>
    <property type="match status" value="1"/>
</dbReference>
<evidence type="ECO:0000313" key="3">
    <source>
        <dbReference type="Proteomes" id="UP000751190"/>
    </source>
</evidence>
<dbReference type="Proteomes" id="UP000751190">
    <property type="component" value="Unassembled WGS sequence"/>
</dbReference>
<dbReference type="OMA" id="NDSRDYP"/>
<gene>
    <name evidence="2" type="ORF">KFE25_008265</name>
</gene>
<dbReference type="EMBL" id="JAGTXO010000007">
    <property type="protein sequence ID" value="KAG8466886.1"/>
    <property type="molecule type" value="Genomic_DNA"/>
</dbReference>
<reference evidence="2" key="1">
    <citation type="submission" date="2021-05" db="EMBL/GenBank/DDBJ databases">
        <title>The genome of the haptophyte Pavlova lutheri (Diacronema luteri, Pavlovales) - a model for lipid biosynthesis in eukaryotic algae.</title>
        <authorList>
            <person name="Hulatt C.J."/>
            <person name="Posewitz M.C."/>
        </authorList>
    </citation>
    <scope>NUCLEOTIDE SEQUENCE</scope>
    <source>
        <strain evidence="2">NIVA-4/92</strain>
    </source>
</reference>
<dbReference type="InterPro" id="IPR039935">
    <property type="entry name" value="YML079W-like"/>
</dbReference>
<name>A0A8J5XDT7_DIALT</name>
<evidence type="ECO:0000259" key="1">
    <source>
        <dbReference type="Pfam" id="PF06172"/>
    </source>
</evidence>
<comment type="caution">
    <text evidence="2">The sequence shown here is derived from an EMBL/GenBank/DDBJ whole genome shotgun (WGS) entry which is preliminary data.</text>
</comment>